<evidence type="ECO:0008006" key="4">
    <source>
        <dbReference type="Google" id="ProtNLM"/>
    </source>
</evidence>
<dbReference type="AlphaFoldDB" id="Q7V0K9"/>
<dbReference type="Proteomes" id="UP000001026">
    <property type="component" value="Chromosome"/>
</dbReference>
<accession>Q7V0K9</accession>
<keyword evidence="1" id="KW-1133">Transmembrane helix</keyword>
<reference evidence="2 3" key="1">
    <citation type="journal article" date="2003" name="Nature">
        <title>Genome divergence in two Prochlorococcus ecotypes reflects oceanic niche differentiation.</title>
        <authorList>
            <person name="Rocap G."/>
            <person name="Larimer F.W."/>
            <person name="Lamerdin J.E."/>
            <person name="Malfatti S."/>
            <person name="Chain P."/>
            <person name="Ahlgren N.A."/>
            <person name="Arellano A."/>
            <person name="Coleman M."/>
            <person name="Hauser L."/>
            <person name="Hess W.R."/>
            <person name="Johnson Z.I."/>
            <person name="Land M.L."/>
            <person name="Lindell D."/>
            <person name="Post A.F."/>
            <person name="Regala W."/>
            <person name="Shah M."/>
            <person name="Shaw S.L."/>
            <person name="Steglich C."/>
            <person name="Sullivan M.B."/>
            <person name="Ting C.S."/>
            <person name="Tolonen A."/>
            <person name="Webb E.A."/>
            <person name="Zinser E.R."/>
            <person name="Chisholm S.W."/>
        </authorList>
    </citation>
    <scope>NUCLEOTIDE SEQUENCE [LARGE SCALE GENOMIC DNA]</scope>
    <source>
        <strain evidence="3">CCMP1986 / NIES-2087 / MED4</strain>
    </source>
</reference>
<feature type="transmembrane region" description="Helical" evidence="1">
    <location>
        <begin position="12"/>
        <end position="32"/>
    </location>
</feature>
<keyword evidence="1" id="KW-0812">Transmembrane</keyword>
<protein>
    <recommendedName>
        <fullName evidence="4">SGNH/GDSL hydrolase family protein</fullName>
    </recommendedName>
</protein>
<dbReference type="KEGG" id="pmm:PMM1247"/>
<evidence type="ECO:0000313" key="3">
    <source>
        <dbReference type="Proteomes" id="UP000001026"/>
    </source>
</evidence>
<gene>
    <name evidence="2" type="ordered locus">PMM1247</name>
</gene>
<evidence type="ECO:0000313" key="2">
    <source>
        <dbReference type="EMBL" id="CAE19706.1"/>
    </source>
</evidence>
<dbReference type="SUPFAM" id="SSF52266">
    <property type="entry name" value="SGNH hydrolase"/>
    <property type="match status" value="1"/>
</dbReference>
<sequence length="397" mass="46454">MSLSKSFLKIIFLNLVFAFIGLEFLSRFYYFYRFKIKEPLLINTYPEIANYLKYVNHYRDKDFRDAFLKSEVESNNKLKPINTKEDSFFIYSRFASCVNQNNCKTVLLQGDSVGEGIGNHASDILFSKVSQNGWQVLHGGTTSFSPKNFSGQLAYFNSKGIKPDILITYVDQGDLGDDAIRYKNNSVYKNEPFRHYVVKPFKNKHFRFYNYGSALNPVSPYRIKPLTFEFISKIYTLSVVKLFYLTNSKINLTRTPGWSDITKPLIIKDFKKEKYFKEVLENYILSAKDLGVKELYFVTMPHPRNIVDSVSEDRKFKFSIASLVEDVVKMNNEIDDLKSYHIPISIDQKLFPCKDKDETCNGFYMYNDHHPEIKGYKYIGKKIIKFINKNSEFNDFK</sequence>
<proteinExistence type="predicted"/>
<keyword evidence="1" id="KW-0472">Membrane</keyword>
<evidence type="ECO:0000256" key="1">
    <source>
        <dbReference type="SAM" id="Phobius"/>
    </source>
</evidence>
<dbReference type="HOGENOM" id="CLU_694187_0_0_3"/>
<dbReference type="EMBL" id="BX548174">
    <property type="protein sequence ID" value="CAE19706.1"/>
    <property type="molecule type" value="Genomic_DNA"/>
</dbReference>
<dbReference type="STRING" id="59919.PMM1247"/>
<organism evidence="2 3">
    <name type="scientific">Prochlorococcus marinus subsp. pastoris (strain CCMP1986 / NIES-2087 / MED4)</name>
    <dbReference type="NCBI Taxonomy" id="59919"/>
    <lineage>
        <taxon>Bacteria</taxon>
        <taxon>Bacillati</taxon>
        <taxon>Cyanobacteriota</taxon>
        <taxon>Cyanophyceae</taxon>
        <taxon>Synechococcales</taxon>
        <taxon>Prochlorococcaceae</taxon>
        <taxon>Prochlorococcus</taxon>
    </lineage>
</organism>
<name>Q7V0K9_PROMP</name>